<dbReference type="Proteomes" id="UP000245998">
    <property type="component" value="Unassembled WGS sequence"/>
</dbReference>
<dbReference type="InterPro" id="IPR003370">
    <property type="entry name" value="Chromate_transpt"/>
</dbReference>
<evidence type="ECO:0000256" key="7">
    <source>
        <dbReference type="SAM" id="Phobius"/>
    </source>
</evidence>
<dbReference type="EMBL" id="QCZG01000024">
    <property type="protein sequence ID" value="PWA10084.1"/>
    <property type="molecule type" value="Genomic_DNA"/>
</dbReference>
<reference evidence="8 9" key="1">
    <citation type="submission" date="2018-04" db="EMBL/GenBank/DDBJ databases">
        <title>Camelliibacillus theae gen. nov., sp. nov., isolated from Pu'er tea.</title>
        <authorList>
            <person name="Niu L."/>
        </authorList>
    </citation>
    <scope>NUCLEOTIDE SEQUENCE [LARGE SCALE GENOMIC DNA]</scope>
    <source>
        <strain evidence="8 9">T8</strain>
    </source>
</reference>
<name>A0A2U1JYQ7_9BACI</name>
<evidence type="ECO:0000313" key="8">
    <source>
        <dbReference type="EMBL" id="PWA10084.1"/>
    </source>
</evidence>
<comment type="subcellular location">
    <subcellularLocation>
        <location evidence="1">Cell membrane</location>
        <topology evidence="1">Multi-pass membrane protein</topology>
    </subcellularLocation>
</comment>
<sequence>MDLKSYYEIAAAMLRAGIFGYGGGPSVIPLFKHEAVNRYKWMKDEEFAEVLAFANALPGPIATKMAAQIGYQQKGALGAVIAVLAHILPTSLAIIALLSVMYTLKESAIVAGMIAAVRPIIAVMLGLIAYEFCVKTWKGLGQVYGAIFGVIAFLLLMVFHVHPVIAIIIFLAYGTVHIRFSNWISDKRKDRDKEGGVSL</sequence>
<protein>
    <submittedName>
        <fullName evidence="8">Transporter</fullName>
    </submittedName>
</protein>
<accession>A0A2U1JYQ7</accession>
<proteinExistence type="inferred from homology"/>
<feature type="transmembrane region" description="Helical" evidence="7">
    <location>
        <begin position="165"/>
        <end position="184"/>
    </location>
</feature>
<evidence type="ECO:0000256" key="5">
    <source>
        <dbReference type="ARBA" id="ARBA00022989"/>
    </source>
</evidence>
<evidence type="ECO:0000256" key="6">
    <source>
        <dbReference type="ARBA" id="ARBA00023136"/>
    </source>
</evidence>
<keyword evidence="9" id="KW-1185">Reference proteome</keyword>
<organism evidence="8 9">
    <name type="scientific">Pueribacillus theae</name>
    <dbReference type="NCBI Taxonomy" id="2171751"/>
    <lineage>
        <taxon>Bacteria</taxon>
        <taxon>Bacillati</taxon>
        <taxon>Bacillota</taxon>
        <taxon>Bacilli</taxon>
        <taxon>Bacillales</taxon>
        <taxon>Bacillaceae</taxon>
        <taxon>Pueribacillus</taxon>
    </lineage>
</organism>
<keyword evidence="3" id="KW-1003">Cell membrane</keyword>
<keyword evidence="5 7" id="KW-1133">Transmembrane helix</keyword>
<dbReference type="AlphaFoldDB" id="A0A2U1JYQ7"/>
<feature type="transmembrane region" description="Helical" evidence="7">
    <location>
        <begin position="142"/>
        <end position="159"/>
    </location>
</feature>
<dbReference type="GO" id="GO:0015109">
    <property type="term" value="F:chromate transmembrane transporter activity"/>
    <property type="evidence" value="ECO:0007669"/>
    <property type="project" value="InterPro"/>
</dbReference>
<evidence type="ECO:0000256" key="3">
    <source>
        <dbReference type="ARBA" id="ARBA00022475"/>
    </source>
</evidence>
<comment type="caution">
    <text evidence="8">The sequence shown here is derived from an EMBL/GenBank/DDBJ whole genome shotgun (WGS) entry which is preliminary data.</text>
</comment>
<dbReference type="PANTHER" id="PTHR43663">
    <property type="entry name" value="CHROMATE TRANSPORT PROTEIN-RELATED"/>
    <property type="match status" value="1"/>
</dbReference>
<evidence type="ECO:0000313" key="9">
    <source>
        <dbReference type="Proteomes" id="UP000245998"/>
    </source>
</evidence>
<dbReference type="OrthoDB" id="9027281at2"/>
<keyword evidence="4 7" id="KW-0812">Transmembrane</keyword>
<feature type="transmembrane region" description="Helical" evidence="7">
    <location>
        <begin position="75"/>
        <end position="102"/>
    </location>
</feature>
<evidence type="ECO:0000256" key="4">
    <source>
        <dbReference type="ARBA" id="ARBA00022692"/>
    </source>
</evidence>
<evidence type="ECO:0000256" key="2">
    <source>
        <dbReference type="ARBA" id="ARBA00005262"/>
    </source>
</evidence>
<feature type="transmembrane region" description="Helical" evidence="7">
    <location>
        <begin position="108"/>
        <end position="130"/>
    </location>
</feature>
<dbReference type="RefSeq" id="WP_116555118.1">
    <property type="nucleotide sequence ID" value="NZ_QCZG01000024.1"/>
</dbReference>
<evidence type="ECO:0000256" key="1">
    <source>
        <dbReference type="ARBA" id="ARBA00004651"/>
    </source>
</evidence>
<dbReference type="InterPro" id="IPR052518">
    <property type="entry name" value="CHR_Transporter"/>
</dbReference>
<dbReference type="PANTHER" id="PTHR43663:SF1">
    <property type="entry name" value="CHROMATE TRANSPORTER"/>
    <property type="match status" value="1"/>
</dbReference>
<dbReference type="GO" id="GO:0005886">
    <property type="term" value="C:plasma membrane"/>
    <property type="evidence" value="ECO:0007669"/>
    <property type="project" value="UniProtKB-SubCell"/>
</dbReference>
<keyword evidence="6 7" id="KW-0472">Membrane</keyword>
<dbReference type="Pfam" id="PF02417">
    <property type="entry name" value="Chromate_transp"/>
    <property type="match status" value="1"/>
</dbReference>
<comment type="similarity">
    <text evidence="2">Belongs to the chromate ion transporter (CHR) (TC 2.A.51) family.</text>
</comment>
<gene>
    <name evidence="8" type="ORF">DCC39_11875</name>
</gene>